<dbReference type="NCBIfam" id="NF012211">
    <property type="entry name" value="tand_rpt_95"/>
    <property type="match status" value="2"/>
</dbReference>
<evidence type="ECO:0000313" key="3">
    <source>
        <dbReference type="EMBL" id="AVD70078.1"/>
    </source>
</evidence>
<keyword evidence="4" id="KW-1185">Reference proteome</keyword>
<dbReference type="Gene3D" id="2.60.120.200">
    <property type="match status" value="1"/>
</dbReference>
<accession>A0A2L1GK93</accession>
<dbReference type="Pfam" id="PF14252">
    <property type="entry name" value="DUF4347"/>
    <property type="match status" value="1"/>
</dbReference>
<dbReference type="InterPro" id="IPR013320">
    <property type="entry name" value="ConA-like_dom_sf"/>
</dbReference>
<feature type="domain" description="DUF4347" evidence="2">
    <location>
        <begin position="186"/>
        <end position="366"/>
    </location>
</feature>
<evidence type="ECO:0000313" key="4">
    <source>
        <dbReference type="Proteomes" id="UP000239867"/>
    </source>
</evidence>
<protein>
    <recommendedName>
        <fullName evidence="2">DUF4347 domain-containing protein</fullName>
    </recommendedName>
</protein>
<feature type="region of interest" description="Disordered" evidence="1">
    <location>
        <begin position="1283"/>
        <end position="1311"/>
    </location>
</feature>
<evidence type="ECO:0000256" key="1">
    <source>
        <dbReference type="SAM" id="MobiDB-lite"/>
    </source>
</evidence>
<feature type="region of interest" description="Disordered" evidence="1">
    <location>
        <begin position="906"/>
        <end position="986"/>
    </location>
</feature>
<name>A0A2L1GK93_9BACT</name>
<feature type="compositionally biased region" description="Basic and acidic residues" evidence="1">
    <location>
        <begin position="906"/>
        <end position="918"/>
    </location>
</feature>
<organism evidence="3 4">
    <name type="scientific">Desulfobulbus oralis</name>
    <dbReference type="NCBI Taxonomy" id="1986146"/>
    <lineage>
        <taxon>Bacteria</taxon>
        <taxon>Pseudomonadati</taxon>
        <taxon>Thermodesulfobacteriota</taxon>
        <taxon>Desulfobulbia</taxon>
        <taxon>Desulfobulbales</taxon>
        <taxon>Desulfobulbaceae</taxon>
        <taxon>Desulfobulbus</taxon>
    </lineage>
</organism>
<dbReference type="GO" id="GO:0005509">
    <property type="term" value="F:calcium ion binding"/>
    <property type="evidence" value="ECO:0007669"/>
    <property type="project" value="InterPro"/>
</dbReference>
<dbReference type="SUPFAM" id="SSF103647">
    <property type="entry name" value="TSP type-3 repeat"/>
    <property type="match status" value="1"/>
</dbReference>
<dbReference type="CDD" id="cd01951">
    <property type="entry name" value="lectin_L-type"/>
    <property type="match status" value="1"/>
</dbReference>
<dbReference type="InterPro" id="IPR028974">
    <property type="entry name" value="TSP_type-3_rpt"/>
</dbReference>
<dbReference type="InterPro" id="IPR056573">
    <property type="entry name" value="Lectin_L-type_dom"/>
</dbReference>
<feature type="compositionally biased region" description="Basic and acidic residues" evidence="1">
    <location>
        <begin position="941"/>
        <end position="950"/>
    </location>
</feature>
<dbReference type="Proteomes" id="UP000239867">
    <property type="component" value="Chromosome"/>
</dbReference>
<dbReference type="SUPFAM" id="SSF49899">
    <property type="entry name" value="Concanavalin A-like lectins/glucanases"/>
    <property type="match status" value="1"/>
</dbReference>
<evidence type="ECO:0000259" key="2">
    <source>
        <dbReference type="Pfam" id="PF14252"/>
    </source>
</evidence>
<feature type="region of interest" description="Disordered" evidence="1">
    <location>
        <begin position="1"/>
        <end position="21"/>
    </location>
</feature>
<dbReference type="Gene3D" id="4.10.1080.10">
    <property type="entry name" value="TSP type-3 repeat"/>
    <property type="match status" value="1"/>
</dbReference>
<feature type="region of interest" description="Disordered" evidence="1">
    <location>
        <begin position="1085"/>
        <end position="1105"/>
    </location>
</feature>
<proteinExistence type="predicted"/>
<dbReference type="InterPro" id="IPR019825">
    <property type="entry name" value="Lectin_legB_Mn/Ca_BS"/>
</dbReference>
<dbReference type="PANTHER" id="PTHR12223">
    <property type="entry name" value="VESICULAR MANNOSE-BINDING LECTIN"/>
    <property type="match status" value="1"/>
</dbReference>
<dbReference type="InterPro" id="IPR025592">
    <property type="entry name" value="DUF4347"/>
</dbReference>
<dbReference type="PROSITE" id="PS00307">
    <property type="entry name" value="LECTIN_LEGUME_BETA"/>
    <property type="match status" value="1"/>
</dbReference>
<dbReference type="InterPro" id="IPR051136">
    <property type="entry name" value="Intracellular_Lectin-GPT"/>
</dbReference>
<dbReference type="KEGG" id="deo:CAY53_00110"/>
<gene>
    <name evidence="3" type="ORF">CAY53_00110</name>
</gene>
<dbReference type="PANTHER" id="PTHR12223:SF19">
    <property type="entry name" value="LEGUME LECTIN DOMAIN-CONTAINING PROTEIN"/>
    <property type="match status" value="1"/>
</dbReference>
<sequence>MPMSAQQKSPRRSTLAGKRPSLLMALEPRMLYDGAGAEVVADAAAAEALVPQDSSAAQETASPENGAASQPAAEPAEAGAQETAAGEGQGSSDDAAAAPAVSGQEEAGSAAGTSPAAATNGNSAANTTAASHDAGAAPPDAEDEETAAAATEATATGSADHDDRSGTEADTAEPLAGLEGQSIRQVVFVDSAVRDHQTLVDGISGGSEAGPAGTVGTSGYSLSGSTLVVTLGEKPLDDMHAVLEHCHDLDAVHLVSHGSEGELMLGGNRINAGNLGEHAGLFERLGKSLSADGDLLLYGCKVGRDGAGQAFIDQVAALSGADVNASTDDTGNASSGGNWNLEVATGPIETAALLNEQNVGNWQGTLAQVTIGGQDLLRHMTYNGTGGNTAAAVDTDTFRLTRAEKHTSGSAMSNILIDLTKDFTLEFKACFSAEGQSNDAGADGIAFVLHKDPRGLHATGSTGKGIGAQGIEKGLAVEFDTYWNQGEDENGYRDHTSVWDTDESDPATKYLNVQSGGSSSHIQILPKELEDGQWHAVSMSWNADSKMLSYTIDGKTMSVRVDPRAYFGGTEVYFGFTASTGGSVNEHSVQLVSLKGTLVNKEPVAHADTVTAQAGKTVQVDVVQNDTDADPGDQAALHVTAIYDERDSATAIPINPGQTITLSSGTRVTLEHDGKLSVVMAQGTNDQEAFYYTVSDDKGGFSKAAVHLQRDSDGDGVANVEDIDDDNDGILDANEGHKCVVKESFETPKSQNVHNNWYPGGTSLNGFETDGAGFNVIAVGDGSPGETLHYNYSGPDVAQDGLQYLDLGGTGTLSKTFTLSEQSLVDVSGWFSRRELASGTVKIDILDSSNNVVFSTTSVDLAGASRNTWYLSQAYGQSLAAGTYTLRIQLPNNLNVDNIRVCASRDSDGDGKADRLDIDSDNDGITDNVEAQATRGYKPPSGHDVDRDGLDDAYDANLGGAAASQGLTPVDTDSDGTADVLDADSDNDGIADIAERADGQPTTLTSPADTDGDGLLDIFEAGNVHDGFDVNDKNWDSGQFNLGRVPALNPDGSNAVPLTDGQSYSRDLLFRDVNDPPVAVDDIVTTPEDTPLNGNVLNNDSDPDGDTPLIVGSASIDTNGDGTPDSLNLGTPTTLTNNAGVTIGTLLLRANGSYTFTPALNYSGPVPELSYTVKDPGGKTATAKLKIAITPVNDPPVANPDTATTPEDTPINNINVLGNDSDPDGDPLSVTSATVDPAKGTVGVNPDGTLNFVPTPGFTGTAIITYTISDGHGGTATSTVTVSVQPPHGGTHRPSPAHPHVPSAPSAPAPRPPFGSTGLHILYGSPASHGLGAGPWSGGQTAAGPEAAFAGTGAEGTETPRMLGLDTGLDFDHNGDQLVGTEISQYIHDTVNHTWERVERWYGTGTPGAELLRYDALGGAQDPFNGFHSPIESRMLEDLGRLLDNVVSGSALSGDGASGLLPVFAESRTLQNQLSRADIMGREVDRLSRIMDGGH</sequence>
<feature type="compositionally biased region" description="Low complexity" evidence="1">
    <location>
        <begin position="147"/>
        <end position="158"/>
    </location>
</feature>
<feature type="compositionally biased region" description="Acidic residues" evidence="1">
    <location>
        <begin position="972"/>
        <end position="986"/>
    </location>
</feature>
<feature type="compositionally biased region" description="Low complexity" evidence="1">
    <location>
        <begin position="66"/>
        <end position="139"/>
    </location>
</feature>
<reference evidence="3 4" key="1">
    <citation type="journal article" date="2018" name="MBio">
        <title>Insights into the evolution of host association through the isolation and characterization of a novel human periodontal pathobiont, Desulfobulbus oralis.</title>
        <authorList>
            <person name="Cross K.L."/>
            <person name="Chirania P."/>
            <person name="Xiong W."/>
            <person name="Beall C.J."/>
            <person name="Elkins J.G."/>
            <person name="Giannone R.J."/>
            <person name="Griffen A.L."/>
            <person name="Guss A.M."/>
            <person name="Hettich R.L."/>
            <person name="Joshi S.S."/>
            <person name="Mokrzan E.M."/>
            <person name="Martin R.K."/>
            <person name="Zhulin I.B."/>
            <person name="Leys E.J."/>
            <person name="Podar M."/>
        </authorList>
    </citation>
    <scope>NUCLEOTIDE SEQUENCE [LARGE SCALE GENOMIC DNA]</scope>
    <source>
        <strain evidence="3 4">ORNL</strain>
    </source>
</reference>
<feature type="compositionally biased region" description="Polar residues" evidence="1">
    <location>
        <begin position="52"/>
        <end position="63"/>
    </location>
</feature>
<dbReference type="Gene3D" id="2.60.40.2810">
    <property type="match status" value="1"/>
</dbReference>
<feature type="compositionally biased region" description="Low complexity" evidence="1">
    <location>
        <begin position="1292"/>
        <end position="1304"/>
    </location>
</feature>
<dbReference type="Pfam" id="PF18483">
    <property type="entry name" value="Lectin_L-type_dom"/>
    <property type="match status" value="1"/>
</dbReference>
<dbReference type="Pfam" id="PF17963">
    <property type="entry name" value="Big_9"/>
    <property type="match status" value="3"/>
</dbReference>
<dbReference type="OrthoDB" id="5428840at2"/>
<dbReference type="EMBL" id="CP021255">
    <property type="protein sequence ID" value="AVD70078.1"/>
    <property type="molecule type" value="Genomic_DNA"/>
</dbReference>
<feature type="region of interest" description="Disordered" evidence="1">
    <location>
        <begin position="48"/>
        <end position="178"/>
    </location>
</feature>